<gene>
    <name evidence="2" type="ORF">FNL38_101959</name>
</gene>
<sequence length="259" mass="26261">MRIAAAVLGLLAIAAVSGCSSNSETPDSVADPAGRVFISTQVDGTPIPGGGPLSLDFTTPGLVAATAGCNTASGAVEFTDGKIATDTMASTMMACEPPVMESDAWVTTLLSAQPSWTLSGDTLTLSTDTFTVTLADKKVVDPDRPVQGTAWTVTSLITPDAVTSSLALETSAPELTIAADGSVTGSTGCNRMMGSATVTDTTITFAPMGTTRMACEPEVADIERHVLTVLDGEVTVAVDAATMTLRKPDGNGLILTAQA</sequence>
<reference evidence="2" key="1">
    <citation type="submission" date="2019-07" db="EMBL/GenBank/DDBJ databases">
        <title>Genomic Encyclopedia of Type Strains, Phase IV (KMG-IV): sequencing the most valuable type-strain genomes for metagenomic binning, comparative biology and taxonomic classification.</title>
        <authorList>
            <person name="Goeker M."/>
        </authorList>
    </citation>
    <scope>NUCLEOTIDE SEQUENCE</scope>
    <source>
        <strain evidence="2">DSM 44596</strain>
    </source>
</reference>
<organism evidence="2">
    <name type="scientific">Nocardia globerula</name>
    <dbReference type="NCBI Taxonomy" id="1818"/>
    <lineage>
        <taxon>Bacteria</taxon>
        <taxon>Bacillati</taxon>
        <taxon>Actinomycetota</taxon>
        <taxon>Actinomycetes</taxon>
        <taxon>Mycobacteriales</taxon>
        <taxon>Nocardiaceae</taxon>
        <taxon>Nocardia</taxon>
    </lineage>
</organism>
<dbReference type="PANTHER" id="PTHR35535:SF2">
    <property type="entry name" value="DUF306 DOMAIN-CONTAINING PROTEIN"/>
    <property type="match status" value="1"/>
</dbReference>
<accession>A0A652YY40</accession>
<feature type="domain" description="DUF306" evidence="1">
    <location>
        <begin position="38"/>
        <end position="130"/>
    </location>
</feature>
<dbReference type="InterPro" id="IPR038670">
    <property type="entry name" value="HslJ-like_sf"/>
</dbReference>
<proteinExistence type="predicted"/>
<dbReference type="PROSITE" id="PS51257">
    <property type="entry name" value="PROKAR_LIPOPROTEIN"/>
    <property type="match status" value="1"/>
</dbReference>
<dbReference type="AlphaFoldDB" id="A0A652YY40"/>
<feature type="domain" description="DUF306" evidence="1">
    <location>
        <begin position="145"/>
        <end position="254"/>
    </location>
</feature>
<dbReference type="InterPro" id="IPR005184">
    <property type="entry name" value="DUF306_Meta_HslJ"/>
</dbReference>
<evidence type="ECO:0000313" key="2">
    <source>
        <dbReference type="EMBL" id="TYQ08584.1"/>
    </source>
</evidence>
<comment type="caution">
    <text evidence="2">The sequence shown here is derived from an EMBL/GenBank/DDBJ whole genome shotgun (WGS) entry which is preliminary data.</text>
</comment>
<name>A0A652YY40_NOCGL</name>
<dbReference type="InterPro" id="IPR053147">
    <property type="entry name" value="Hsp_HslJ-like"/>
</dbReference>
<dbReference type="Gene3D" id="2.40.128.270">
    <property type="match status" value="2"/>
</dbReference>
<dbReference type="PANTHER" id="PTHR35535">
    <property type="entry name" value="HEAT SHOCK PROTEIN HSLJ"/>
    <property type="match status" value="1"/>
</dbReference>
<evidence type="ECO:0000259" key="1">
    <source>
        <dbReference type="Pfam" id="PF03724"/>
    </source>
</evidence>
<keyword evidence="2" id="KW-0346">Stress response</keyword>
<protein>
    <submittedName>
        <fullName evidence="2">Heat shock protein HslJ</fullName>
    </submittedName>
</protein>
<dbReference type="Pfam" id="PF03724">
    <property type="entry name" value="META"/>
    <property type="match status" value="2"/>
</dbReference>
<dbReference type="EMBL" id="VNIQ01000001">
    <property type="protein sequence ID" value="TYQ08584.1"/>
    <property type="molecule type" value="Genomic_DNA"/>
</dbReference>